<dbReference type="Pfam" id="PF00150">
    <property type="entry name" value="Cellulase"/>
    <property type="match status" value="1"/>
</dbReference>
<keyword evidence="5" id="KW-0732">Signal</keyword>
<evidence type="ECO:0000256" key="3">
    <source>
        <dbReference type="ARBA" id="ARBA00023295"/>
    </source>
</evidence>
<evidence type="ECO:0000256" key="4">
    <source>
        <dbReference type="SAM" id="MobiDB-lite"/>
    </source>
</evidence>
<feature type="chain" id="PRO_5007878748" evidence="5">
    <location>
        <begin position="21"/>
        <end position="1111"/>
    </location>
</feature>
<dbReference type="PANTHER" id="PTHR31263:SF0">
    <property type="entry name" value="CELLULASE FAMILY PROTEIN (AFU_ORTHOLOGUE AFUA_5G14560)"/>
    <property type="match status" value="1"/>
</dbReference>
<evidence type="ECO:0000256" key="5">
    <source>
        <dbReference type="SAM" id="SignalP"/>
    </source>
</evidence>
<comment type="caution">
    <text evidence="7">The sequence shown here is derived from an EMBL/GenBank/DDBJ whole genome shotgun (WGS) entry which is preliminary data.</text>
</comment>
<dbReference type="GO" id="GO:0004553">
    <property type="term" value="F:hydrolase activity, hydrolyzing O-glycosyl compounds"/>
    <property type="evidence" value="ECO:0007669"/>
    <property type="project" value="InterPro"/>
</dbReference>
<feature type="compositionally biased region" description="Polar residues" evidence="4">
    <location>
        <begin position="1012"/>
        <end position="1021"/>
    </location>
</feature>
<evidence type="ECO:0000256" key="1">
    <source>
        <dbReference type="ARBA" id="ARBA00005641"/>
    </source>
</evidence>
<dbReference type="EMBL" id="LFIW01002514">
    <property type="protein sequence ID" value="KZL68088.1"/>
    <property type="molecule type" value="Genomic_DNA"/>
</dbReference>
<evidence type="ECO:0000259" key="6">
    <source>
        <dbReference type="Pfam" id="PF00150"/>
    </source>
</evidence>
<feature type="compositionally biased region" description="Polar residues" evidence="4">
    <location>
        <begin position="760"/>
        <end position="769"/>
    </location>
</feature>
<feature type="region of interest" description="Disordered" evidence="4">
    <location>
        <begin position="639"/>
        <end position="1033"/>
    </location>
</feature>
<organism evidence="7 8">
    <name type="scientific">Colletotrichum incanum</name>
    <name type="common">Soybean anthracnose fungus</name>
    <dbReference type="NCBI Taxonomy" id="1573173"/>
    <lineage>
        <taxon>Eukaryota</taxon>
        <taxon>Fungi</taxon>
        <taxon>Dikarya</taxon>
        <taxon>Ascomycota</taxon>
        <taxon>Pezizomycotina</taxon>
        <taxon>Sordariomycetes</taxon>
        <taxon>Hypocreomycetidae</taxon>
        <taxon>Glomerellales</taxon>
        <taxon>Glomerellaceae</taxon>
        <taxon>Colletotrichum</taxon>
        <taxon>Colletotrichum spaethianum species complex</taxon>
    </lineage>
</organism>
<feature type="compositionally biased region" description="Low complexity" evidence="4">
    <location>
        <begin position="649"/>
        <end position="690"/>
    </location>
</feature>
<evidence type="ECO:0000313" key="7">
    <source>
        <dbReference type="EMBL" id="KZL68088.1"/>
    </source>
</evidence>
<dbReference type="STRING" id="1573173.A0A166QLQ5"/>
<accession>A0A166QLQ5</accession>
<feature type="compositionally biased region" description="Polar residues" evidence="4">
    <location>
        <begin position="924"/>
        <end position="948"/>
    </location>
</feature>
<proteinExistence type="inferred from homology"/>
<dbReference type="InterPro" id="IPR017853">
    <property type="entry name" value="GH"/>
</dbReference>
<keyword evidence="2" id="KW-0378">Hydrolase</keyword>
<keyword evidence="3" id="KW-0326">Glycosidase</keyword>
<reference evidence="7 8" key="1">
    <citation type="submission" date="2015-06" db="EMBL/GenBank/DDBJ databases">
        <title>Survival trade-offs in plant roots during colonization by closely related pathogenic and mutualistic fungi.</title>
        <authorList>
            <person name="Hacquard S."/>
            <person name="Kracher B."/>
            <person name="Hiruma K."/>
            <person name="Weinman A."/>
            <person name="Muench P."/>
            <person name="Garrido Oter R."/>
            <person name="Ver Loren van Themaat E."/>
            <person name="Dallerey J.-F."/>
            <person name="Damm U."/>
            <person name="Henrissat B."/>
            <person name="Lespinet O."/>
            <person name="Thon M."/>
            <person name="Kemen E."/>
            <person name="McHardy A.C."/>
            <person name="Schulze-Lefert P."/>
            <person name="O'Connell R.J."/>
        </authorList>
    </citation>
    <scope>NUCLEOTIDE SEQUENCE [LARGE SCALE GENOMIC DNA]</scope>
    <source>
        <strain evidence="7 8">MAFF 238704</strain>
    </source>
</reference>
<dbReference type="SUPFAM" id="SSF51445">
    <property type="entry name" value="(Trans)glycosidases"/>
    <property type="match status" value="1"/>
</dbReference>
<protein>
    <submittedName>
        <fullName evidence="7">Beta--galactanase</fullName>
    </submittedName>
</protein>
<sequence length="1111" mass="117446">MKFLSSLLAVASTVAPLCAAAALPQARQTSWPNGPFMTNGRWQQDASGNNVNFAGTNWPGHGEVMVPEGLQYNSVEEVVSKIKSLGMNAIRLTFAIELVDQIYANDGKDVDLKTAFVEGLGETNGTAVLAQVLENNPSFTEATTRLEVYDAIAEECAKQQIYILLDNHMSKGKWCCSGNDGNTWWGDREFDAANWVRGLAYMAEHGKSWTALVAMSLRNELREASDNPDLVAASYHWRDWYKYIQQGTDAVNAANPDVLIYLSGLNYDTTVAPVFRGTALTPGNATFSRADFEGYADKLVLEIHNYEGSIGSCSSLRYNLYNRGFQAMNETDPATVNMFPVALTEFGFNMNDNTYLNVYSTCLAEYLPEAKASFFIWVLVGSYYVRQGTQNFDESWGLLNVDWSDWRNPNYIEEQLKPMVAGVIGTLASDSQHGGLQVLRAGELQVWTYVWRNAHCPSVSSRWDLGLPEAIELTDATPENCRFEHPRSQSNNRFAAFGQNSGGGAFNRGGNDALPYQLSKETIEKDLTSEAPQWILSAYGPGRDAPEQLFGGPMREQSFEEMRLLHLMATAAGNPQQALSQAQEVYQQAQQQMKAAVGNLDGAIQFIISADQKHPNRIDICKQGTQSGGTTGEFAVGRRATSSSLGQQNPFSSNSSSATTSNPFSANSQPTSSAFGSGASTAAATGSAFGQPAALGQRPNPFGTPAFGQPSQPSPAFGQPSQPTSAFGAPSQSAAPAFGQTSQPTSAFGQPSALGGGTSAFGQASSLGQKPSPFGAPAFGQPAQPGGSTGSTFGQPSQPGSTGSAFGQASALGQKPNPFGGAASGASPFASAAAGGNTASPFGQAAQNNANPSPFGQPAQNTTQNASPFGAPAQSNATPFGQPAQTATPSAFGQPSQTASPSPFGQPAQAQPAASNPFGAKPDSQPSAFGSASMEAQPTQPTQPTSAFGQPAQLGQKPNPFGQNNASPFGQPAGGLGGGGAAPNPFGTQPAGPAAQQAAAPGSGPYPPGSSKQHPPVSSYSAKGMDGRLSNWKGKPVTYQNNLPGIKAFNGAWTRIWFPDGPPNYYKDTELPDEAYDDKSRQQWQAFAQTGKFDGLMPELPPKREFCLWDL</sequence>
<feature type="compositionally biased region" description="Polar residues" evidence="4">
    <location>
        <begin position="837"/>
        <end position="898"/>
    </location>
</feature>
<dbReference type="Proteomes" id="UP000076584">
    <property type="component" value="Unassembled WGS sequence"/>
</dbReference>
<dbReference type="AlphaFoldDB" id="A0A166QLQ5"/>
<feature type="compositionally biased region" description="Low complexity" evidence="4">
    <location>
        <begin position="982"/>
        <end position="1003"/>
    </location>
</feature>
<feature type="compositionally biased region" description="Low complexity" evidence="4">
    <location>
        <begin position="899"/>
        <end position="917"/>
    </location>
</feature>
<dbReference type="CDD" id="cd23954">
    <property type="entry name" value="AMO1_CTD"/>
    <property type="match status" value="1"/>
</dbReference>
<evidence type="ECO:0000313" key="8">
    <source>
        <dbReference type="Proteomes" id="UP000076584"/>
    </source>
</evidence>
<dbReference type="Gene3D" id="3.20.20.80">
    <property type="entry name" value="Glycosidases"/>
    <property type="match status" value="1"/>
</dbReference>
<keyword evidence="8" id="KW-1185">Reference proteome</keyword>
<feature type="compositionally biased region" description="Low complexity" evidence="4">
    <location>
        <begin position="818"/>
        <end position="836"/>
    </location>
</feature>
<feature type="compositionally biased region" description="Polar residues" evidence="4">
    <location>
        <begin position="719"/>
        <end position="749"/>
    </location>
</feature>
<feature type="compositionally biased region" description="Gly residues" evidence="4">
    <location>
        <begin position="972"/>
        <end position="981"/>
    </location>
</feature>
<feature type="domain" description="Glycoside hydrolase family 5" evidence="6">
    <location>
        <begin position="45"/>
        <end position="379"/>
    </location>
</feature>
<dbReference type="InterPro" id="IPR001547">
    <property type="entry name" value="Glyco_hydro_5"/>
</dbReference>
<comment type="similarity">
    <text evidence="1">Belongs to the glycosyl hydrolase 5 (cellulase A) family.</text>
</comment>
<evidence type="ECO:0000256" key="2">
    <source>
        <dbReference type="ARBA" id="ARBA00022801"/>
    </source>
</evidence>
<gene>
    <name evidence="7" type="ORF">CI238_11473</name>
</gene>
<feature type="signal peptide" evidence="5">
    <location>
        <begin position="1"/>
        <end position="20"/>
    </location>
</feature>
<feature type="compositionally biased region" description="Polar residues" evidence="4">
    <location>
        <begin position="790"/>
        <end position="807"/>
    </location>
</feature>
<dbReference type="PANTHER" id="PTHR31263">
    <property type="entry name" value="CELLULASE FAMILY PROTEIN (AFU_ORTHOLOGUE AFUA_5G14560)"/>
    <property type="match status" value="1"/>
</dbReference>
<name>A0A166QLQ5_COLIC</name>
<dbReference type="GO" id="GO:0000272">
    <property type="term" value="P:polysaccharide catabolic process"/>
    <property type="evidence" value="ECO:0007669"/>
    <property type="project" value="InterPro"/>
</dbReference>